<evidence type="ECO:0000313" key="2">
    <source>
        <dbReference type="Proteomes" id="UP001243989"/>
    </source>
</evidence>
<dbReference type="EMBL" id="JAHMHQ010000035">
    <property type="protein sequence ID" value="KAK1622440.1"/>
    <property type="molecule type" value="Genomic_DNA"/>
</dbReference>
<gene>
    <name evidence="1" type="ORF">BDP81DRAFT_145874</name>
</gene>
<keyword evidence="2" id="KW-1185">Reference proteome</keyword>
<dbReference type="AlphaFoldDB" id="A0AAJ0E966"/>
<dbReference type="GeneID" id="85466753"/>
<comment type="caution">
    <text evidence="1">The sequence shown here is derived from an EMBL/GenBank/DDBJ whole genome shotgun (WGS) entry which is preliminary data.</text>
</comment>
<sequence length="150" mass="16511">MNDDDGCICILIRSVVKLDGTQGCVAAEDGDLHPRRASRGGKSRLIVPVSKRDMCLPRQIEGGPQSSAGTPRRQALMQLRQEQTANRQLPWFQHHQVPSFLPSTAAVPEIFHVLERATSFLASGKQSILRCALDEGGKGPDNYSCRRSCR</sequence>
<name>A0AAJ0E966_9PEZI</name>
<dbReference type="RefSeq" id="XP_060438435.1">
    <property type="nucleotide sequence ID" value="XM_060581891.1"/>
</dbReference>
<organism evidence="1 2">
    <name type="scientific">Colletotrichum phormii</name>
    <dbReference type="NCBI Taxonomy" id="359342"/>
    <lineage>
        <taxon>Eukaryota</taxon>
        <taxon>Fungi</taxon>
        <taxon>Dikarya</taxon>
        <taxon>Ascomycota</taxon>
        <taxon>Pezizomycotina</taxon>
        <taxon>Sordariomycetes</taxon>
        <taxon>Hypocreomycetidae</taxon>
        <taxon>Glomerellales</taxon>
        <taxon>Glomerellaceae</taxon>
        <taxon>Colletotrichum</taxon>
        <taxon>Colletotrichum acutatum species complex</taxon>
    </lineage>
</organism>
<dbReference type="Proteomes" id="UP001243989">
    <property type="component" value="Unassembled WGS sequence"/>
</dbReference>
<evidence type="ECO:0000313" key="1">
    <source>
        <dbReference type="EMBL" id="KAK1622440.1"/>
    </source>
</evidence>
<accession>A0AAJ0E966</accession>
<proteinExistence type="predicted"/>
<reference evidence="1" key="1">
    <citation type="submission" date="2021-06" db="EMBL/GenBank/DDBJ databases">
        <title>Comparative genomics, transcriptomics and evolutionary studies reveal genomic signatures of adaptation to plant cell wall in hemibiotrophic fungi.</title>
        <authorList>
            <consortium name="DOE Joint Genome Institute"/>
            <person name="Baroncelli R."/>
            <person name="Diaz J.F."/>
            <person name="Benocci T."/>
            <person name="Peng M."/>
            <person name="Battaglia E."/>
            <person name="Haridas S."/>
            <person name="Andreopoulos W."/>
            <person name="Labutti K."/>
            <person name="Pangilinan J."/>
            <person name="Floch G.L."/>
            <person name="Makela M.R."/>
            <person name="Henrissat B."/>
            <person name="Grigoriev I.V."/>
            <person name="Crouch J.A."/>
            <person name="De Vries R.P."/>
            <person name="Sukno S.A."/>
            <person name="Thon M.R."/>
        </authorList>
    </citation>
    <scope>NUCLEOTIDE SEQUENCE</scope>
    <source>
        <strain evidence="1">CBS 102054</strain>
    </source>
</reference>
<protein>
    <submittedName>
        <fullName evidence="1">Uncharacterized protein</fullName>
    </submittedName>
</protein>